<sequence length="438" mass="49872">MFKLLLLVIAALFAVALAVPAPVAGPNPEPNPQFIYSGYPYAAYPYVYYVLAMHQIPPMSPTIKELCAKLLRERQPREVGCRSGQPKKKRTVRSAIITEDATPLIIKSLVEVPVHAARVDAHTADGGKRTETSLDQMIEQLHRGKWPSDVVVLITPASKHNNLYKLHVIDRKNEDHLGMTSITKKELAELRASNVFDKYATIVGNKYIDLKTVTMNTAIIANIMKNLNGGCCQEQQKVQCELPLTLLKRDSKEVVGCKSSSELEFEVPAERRGRRRSTQSRIISKYHTESGVHLMTLIDRINDAIQPSGTDLHNFFDLAETYKFKMYIRPELCWQPPPQASSQQNESDTDLVRFNVESFMLFDNYVCSIALNSLQLHEQLKLHPSILSRMEVIEDVCELTPLPKWFLMLLRTFAEWLGLEMFYDAFGEFIFDLYKHIT</sequence>
<evidence type="ECO:0000256" key="1">
    <source>
        <dbReference type="SAM" id="SignalP"/>
    </source>
</evidence>
<feature type="signal peptide" evidence="1">
    <location>
        <begin position="1"/>
        <end position="18"/>
    </location>
</feature>
<name>A0A811UQ97_CERCA</name>
<dbReference type="OrthoDB" id="7882697at2759"/>
<organism evidence="2 3">
    <name type="scientific">Ceratitis capitata</name>
    <name type="common">Mediterranean fruit fly</name>
    <name type="synonym">Tephritis capitata</name>
    <dbReference type="NCBI Taxonomy" id="7213"/>
    <lineage>
        <taxon>Eukaryota</taxon>
        <taxon>Metazoa</taxon>
        <taxon>Ecdysozoa</taxon>
        <taxon>Arthropoda</taxon>
        <taxon>Hexapoda</taxon>
        <taxon>Insecta</taxon>
        <taxon>Pterygota</taxon>
        <taxon>Neoptera</taxon>
        <taxon>Endopterygota</taxon>
        <taxon>Diptera</taxon>
        <taxon>Brachycera</taxon>
        <taxon>Muscomorpha</taxon>
        <taxon>Tephritoidea</taxon>
        <taxon>Tephritidae</taxon>
        <taxon>Ceratitis</taxon>
        <taxon>Ceratitis</taxon>
    </lineage>
</organism>
<gene>
    <name evidence="2" type="ORF">CCAP1982_LOCUS8492</name>
</gene>
<dbReference type="EMBL" id="CAJHJT010000012">
    <property type="protein sequence ID" value="CAD6999986.1"/>
    <property type="molecule type" value="Genomic_DNA"/>
</dbReference>
<comment type="caution">
    <text evidence="2">The sequence shown here is derived from an EMBL/GenBank/DDBJ whole genome shotgun (WGS) entry which is preliminary data.</text>
</comment>
<protein>
    <submittedName>
        <fullName evidence="2">(Mediterranean fruit fly) hypothetical protein</fullName>
    </submittedName>
</protein>
<keyword evidence="3" id="KW-1185">Reference proteome</keyword>
<dbReference type="AlphaFoldDB" id="A0A811UQ97"/>
<evidence type="ECO:0000313" key="2">
    <source>
        <dbReference type="EMBL" id="CAD6999986.1"/>
    </source>
</evidence>
<evidence type="ECO:0000313" key="3">
    <source>
        <dbReference type="Proteomes" id="UP000606786"/>
    </source>
</evidence>
<dbReference type="Proteomes" id="UP000606786">
    <property type="component" value="Unassembled WGS sequence"/>
</dbReference>
<reference evidence="2" key="1">
    <citation type="submission" date="2020-11" db="EMBL/GenBank/DDBJ databases">
        <authorList>
            <person name="Whitehead M."/>
        </authorList>
    </citation>
    <scope>NUCLEOTIDE SEQUENCE</scope>
    <source>
        <strain evidence="2">EGII</strain>
    </source>
</reference>
<feature type="chain" id="PRO_5032325245" evidence="1">
    <location>
        <begin position="19"/>
        <end position="438"/>
    </location>
</feature>
<keyword evidence="1" id="KW-0732">Signal</keyword>
<accession>A0A811UQ97</accession>
<proteinExistence type="predicted"/>